<accession>A0A2M9YU28</accession>
<comment type="caution">
    <text evidence="1">The sequence shown here is derived from an EMBL/GenBank/DDBJ whole genome shotgun (WGS) entry which is preliminary data.</text>
</comment>
<sequence length="63" mass="7489">MDSGFQTDSKKNELTLSKILKKNNPWFRHFQIVFQFFSSVFLNNKAHNVFLFDKKEISFSLSI</sequence>
<dbReference type="AlphaFoldDB" id="A0A2M9YU28"/>
<protein>
    <submittedName>
        <fullName evidence="1">Uncharacterized protein</fullName>
    </submittedName>
</protein>
<name>A0A2M9YU28_9LEPT</name>
<dbReference type="Proteomes" id="UP000232188">
    <property type="component" value="Unassembled WGS sequence"/>
</dbReference>
<proteinExistence type="predicted"/>
<dbReference type="Proteomes" id="UP000232149">
    <property type="component" value="Unassembled WGS sequence"/>
</dbReference>
<evidence type="ECO:0000313" key="4">
    <source>
        <dbReference type="Proteomes" id="UP000232188"/>
    </source>
</evidence>
<reference evidence="3 4" key="1">
    <citation type="submission" date="2017-07" db="EMBL/GenBank/DDBJ databases">
        <title>Leptospira spp. isolated from tropical soils.</title>
        <authorList>
            <person name="Thibeaux R."/>
            <person name="Iraola G."/>
            <person name="Ferres I."/>
            <person name="Bierque E."/>
            <person name="Girault D."/>
            <person name="Soupe-Gilbert M.-E."/>
            <person name="Picardeau M."/>
            <person name="Goarant C."/>
        </authorList>
    </citation>
    <scope>NUCLEOTIDE SEQUENCE [LARGE SCALE GENOMIC DNA]</scope>
    <source>
        <strain evidence="1 4">FH2-B-C1</strain>
        <strain evidence="2 3">FH2-B-D1</strain>
    </source>
</reference>
<gene>
    <name evidence="2" type="ORF">CH376_01115</name>
    <name evidence="1" type="ORF">CH380_00560</name>
</gene>
<dbReference type="EMBL" id="NPDU01000002">
    <property type="protein sequence ID" value="PJZ63750.1"/>
    <property type="molecule type" value="Genomic_DNA"/>
</dbReference>
<evidence type="ECO:0000313" key="3">
    <source>
        <dbReference type="Proteomes" id="UP000232149"/>
    </source>
</evidence>
<keyword evidence="3" id="KW-1185">Reference proteome</keyword>
<evidence type="ECO:0000313" key="2">
    <source>
        <dbReference type="EMBL" id="PJZ63750.1"/>
    </source>
</evidence>
<evidence type="ECO:0000313" key="1">
    <source>
        <dbReference type="EMBL" id="PJZ55048.1"/>
    </source>
</evidence>
<organism evidence="1 4">
    <name type="scientific">Leptospira adleri</name>
    <dbReference type="NCBI Taxonomy" id="2023186"/>
    <lineage>
        <taxon>Bacteria</taxon>
        <taxon>Pseudomonadati</taxon>
        <taxon>Spirochaetota</taxon>
        <taxon>Spirochaetia</taxon>
        <taxon>Leptospirales</taxon>
        <taxon>Leptospiraceae</taxon>
        <taxon>Leptospira</taxon>
    </lineage>
</organism>
<dbReference type="EMBL" id="NPDV01000001">
    <property type="protein sequence ID" value="PJZ55048.1"/>
    <property type="molecule type" value="Genomic_DNA"/>
</dbReference>